<dbReference type="Proteomes" id="UP001186974">
    <property type="component" value="Unassembled WGS sequence"/>
</dbReference>
<evidence type="ECO:0000313" key="1">
    <source>
        <dbReference type="EMBL" id="KAK3045221.1"/>
    </source>
</evidence>
<comment type="caution">
    <text evidence="1">The sequence shown here is derived from an EMBL/GenBank/DDBJ whole genome shotgun (WGS) entry which is preliminary data.</text>
</comment>
<evidence type="ECO:0000313" key="2">
    <source>
        <dbReference type="Proteomes" id="UP001186974"/>
    </source>
</evidence>
<keyword evidence="2" id="KW-1185">Reference proteome</keyword>
<protein>
    <submittedName>
        <fullName evidence="1">Uncharacterized protein</fullName>
    </submittedName>
</protein>
<accession>A0ACC3CVY3</accession>
<gene>
    <name evidence="1" type="ORF">LTS18_014291</name>
</gene>
<reference evidence="1" key="1">
    <citation type="submission" date="2024-09" db="EMBL/GenBank/DDBJ databases">
        <title>Black Yeasts Isolated from many extreme environments.</title>
        <authorList>
            <person name="Coleine C."/>
            <person name="Stajich J.E."/>
            <person name="Selbmann L."/>
        </authorList>
    </citation>
    <scope>NUCLEOTIDE SEQUENCE</scope>
    <source>
        <strain evidence="1">CCFEE 5737</strain>
    </source>
</reference>
<name>A0ACC3CVY3_9PEZI</name>
<dbReference type="EMBL" id="JAWDJW010010875">
    <property type="protein sequence ID" value="KAK3045221.1"/>
    <property type="molecule type" value="Genomic_DNA"/>
</dbReference>
<proteinExistence type="predicted"/>
<sequence>MEINGVAVMRRRSDSWLNATQILKVAGVDKGKRTKVLEKEILTGEHEKVQGGYGKYQGTWISYRRGREFCRQYGVEELLRPLLEYDVSADGSGGPGVSQVETPTKEQAMAANRKRFYTSGLDSRSGSQNANGTFFSNISATASNAIAAMNKVARLQSPAPPRPTSSNQRRTGPSQGRSSQPMLGSQDSFRGASQQSMHSMHSERSFSAGVPNDSAYATGSQGYAQEAMEPRIAEESPQKKLRTE</sequence>
<feature type="non-terminal residue" evidence="1">
    <location>
        <position position="244"/>
    </location>
</feature>
<organism evidence="1 2">
    <name type="scientific">Coniosporium uncinatum</name>
    <dbReference type="NCBI Taxonomy" id="93489"/>
    <lineage>
        <taxon>Eukaryota</taxon>
        <taxon>Fungi</taxon>
        <taxon>Dikarya</taxon>
        <taxon>Ascomycota</taxon>
        <taxon>Pezizomycotina</taxon>
        <taxon>Dothideomycetes</taxon>
        <taxon>Dothideomycetes incertae sedis</taxon>
        <taxon>Coniosporium</taxon>
    </lineage>
</organism>